<dbReference type="SUPFAM" id="SSF48452">
    <property type="entry name" value="TPR-like"/>
    <property type="match status" value="1"/>
</dbReference>
<dbReference type="STRING" id="58919.A0A316Z4E9"/>
<dbReference type="GeneID" id="37272180"/>
<feature type="compositionally biased region" description="Pro residues" evidence="1">
    <location>
        <begin position="176"/>
        <end position="189"/>
    </location>
</feature>
<dbReference type="EMBL" id="KZ819302">
    <property type="protein sequence ID" value="PWN95802.1"/>
    <property type="molecule type" value="Genomic_DNA"/>
</dbReference>
<dbReference type="PANTHER" id="PTHR23172:SF19">
    <property type="entry name" value="J DOMAIN-CONTAINING PROTEIN"/>
    <property type="match status" value="1"/>
</dbReference>
<feature type="compositionally biased region" description="Low complexity" evidence="1">
    <location>
        <begin position="113"/>
        <end position="128"/>
    </location>
</feature>
<protein>
    <recommendedName>
        <fullName evidence="2">UBA domain-containing protein</fullName>
    </recommendedName>
</protein>
<feature type="compositionally biased region" description="Low complexity" evidence="1">
    <location>
        <begin position="830"/>
        <end position="850"/>
    </location>
</feature>
<evidence type="ECO:0000313" key="4">
    <source>
        <dbReference type="Proteomes" id="UP000245946"/>
    </source>
</evidence>
<dbReference type="RefSeq" id="XP_025596081.1">
    <property type="nucleotide sequence ID" value="XM_025744636.1"/>
</dbReference>
<gene>
    <name evidence="3" type="ORF">FA09DRAFT_344148</name>
</gene>
<evidence type="ECO:0000313" key="3">
    <source>
        <dbReference type="EMBL" id="PWN95802.1"/>
    </source>
</evidence>
<dbReference type="PANTHER" id="PTHR23172">
    <property type="entry name" value="AUXILIN/CYCLIN G-ASSOCIATED KINASE-RELATED"/>
    <property type="match status" value="1"/>
</dbReference>
<dbReference type="InterPro" id="IPR015940">
    <property type="entry name" value="UBA"/>
</dbReference>
<dbReference type="GO" id="GO:0031982">
    <property type="term" value="C:vesicle"/>
    <property type="evidence" value="ECO:0007669"/>
    <property type="project" value="TreeGrafter"/>
</dbReference>
<dbReference type="Gene3D" id="1.10.287.110">
    <property type="entry name" value="DnaJ domain"/>
    <property type="match status" value="1"/>
</dbReference>
<dbReference type="GO" id="GO:0072318">
    <property type="term" value="P:clathrin coat disassembly"/>
    <property type="evidence" value="ECO:0007669"/>
    <property type="project" value="TreeGrafter"/>
</dbReference>
<dbReference type="SUPFAM" id="SSF46565">
    <property type="entry name" value="Chaperone J-domain"/>
    <property type="match status" value="1"/>
</dbReference>
<feature type="domain" description="UBA" evidence="2">
    <location>
        <begin position="311"/>
        <end position="353"/>
    </location>
</feature>
<dbReference type="Gene3D" id="1.25.40.10">
    <property type="entry name" value="Tetratricopeptide repeat domain"/>
    <property type="match status" value="1"/>
</dbReference>
<dbReference type="SUPFAM" id="SSF46934">
    <property type="entry name" value="UBA-like"/>
    <property type="match status" value="1"/>
</dbReference>
<dbReference type="AlphaFoldDB" id="A0A316Z4E9"/>
<dbReference type="InterPro" id="IPR001623">
    <property type="entry name" value="DnaJ_domain"/>
</dbReference>
<name>A0A316Z4E9_9BASI</name>
<dbReference type="Proteomes" id="UP000245946">
    <property type="component" value="Unassembled WGS sequence"/>
</dbReference>
<feature type="compositionally biased region" description="Low complexity" evidence="1">
    <location>
        <begin position="282"/>
        <end position="303"/>
    </location>
</feature>
<reference evidence="3 4" key="1">
    <citation type="journal article" date="2018" name="Mol. Biol. Evol.">
        <title>Broad Genomic Sampling Reveals a Smut Pathogenic Ancestry of the Fungal Clade Ustilaginomycotina.</title>
        <authorList>
            <person name="Kijpornyongpan T."/>
            <person name="Mondo S.J."/>
            <person name="Barry K."/>
            <person name="Sandor L."/>
            <person name="Lee J."/>
            <person name="Lipzen A."/>
            <person name="Pangilinan J."/>
            <person name="LaButti K."/>
            <person name="Hainaut M."/>
            <person name="Henrissat B."/>
            <person name="Grigoriev I.V."/>
            <person name="Spatafora J.W."/>
            <person name="Aime M.C."/>
        </authorList>
    </citation>
    <scope>NUCLEOTIDE SEQUENCE [LARGE SCALE GENOMIC DNA]</scope>
    <source>
        <strain evidence="3 4">MCA 4186</strain>
    </source>
</reference>
<dbReference type="CDD" id="cd06257">
    <property type="entry name" value="DnaJ"/>
    <property type="match status" value="1"/>
</dbReference>
<accession>A0A316Z4E9</accession>
<keyword evidence="4" id="KW-1185">Reference proteome</keyword>
<dbReference type="PROSITE" id="PS50030">
    <property type="entry name" value="UBA"/>
    <property type="match status" value="1"/>
</dbReference>
<sequence>MDDLLDLDWSGSKTSAPPKSSTLAAPARPALGRQPSNTSSSYNFDALTRAMPTSTPSPQPYQARAAAAQPAQRAAPAASSSAAGAGDAFSSLLDLGSTPAAQQRMTLAERQRANMAPAAGKAAVPAVNDTWGAGDDWDSLGSSQPAKTSTISAPAPPSPSDPFDMSVFSAPVQAARPPPTSARPAPAPAPARQRAPAPQPKPAKEPELPPRKPAAMDMFDFSEFEDGADAQSSALAAFEDDSQARAPQSRKRESRASPKPAVTRGFSDDGLDAFLSGRPSETAAPPRTSARASPAPRARQTSSTSGSRAASPPPHIIGQIVEMGFSPAQARKALAATPTGLDVSAALEALLGGQQGSANEPASREDADRKLAERLQREERRNGVRDDGEWDGEANRAAAQRRRWGDDGAQRRGAGSSSPAKRAGDDGQQDADWAKQADVLYAQASELGAGLFKSANAFWSTAKATAQKALEERQAAGAGSGGEGSGRNSPAGANERAWNRRWGVKKEAPNLDGRPRWMVEAEAAEAAHKARPASATNGAAPREPANAGTTFKDSDDEEQVPESAERRAPAPRPVPAAPAPVVREAAGNLWDMEPSAEQPKPASAAARSSAAQPAPKQPYVSPARRGGSRASAAPSPAPAAASQVRKKTRVVEPDAAAAVSSAASDKAAGNECFRRGAYNDAEIAYSRALQSLGGGSLRRIPLLNNRASARLKNGDATAAVADADAVLVLILPDGDGNGAARGLYKPSLEGELPAELGAEVNLRDAYAKALLRRAQAGEMLEKWKAANADWEGLARYEREEGSGKAGAQNVRAASEGKARCQKMLSSDGGAAPAPRAAAPRPSAAASAAARRAQAASAAAVQKAEDAARQRVRAEHAAAEAEDAAKHSLKDSVDARILAWRGGKETNLRALLASVESVAWEGLAWKKIGMHELVTDAQVKKAYTRAIGRFHPDKLARASIEEKMIAASVFSALNDAWVAQKK</sequence>
<feature type="compositionally biased region" description="Polar residues" evidence="1">
    <location>
        <begin position="34"/>
        <end position="43"/>
    </location>
</feature>
<feature type="region of interest" description="Disordered" evidence="1">
    <location>
        <begin position="800"/>
        <end position="850"/>
    </location>
</feature>
<organism evidence="3 4">
    <name type="scientific">Tilletiopsis washingtonensis</name>
    <dbReference type="NCBI Taxonomy" id="58919"/>
    <lineage>
        <taxon>Eukaryota</taxon>
        <taxon>Fungi</taxon>
        <taxon>Dikarya</taxon>
        <taxon>Basidiomycota</taxon>
        <taxon>Ustilaginomycotina</taxon>
        <taxon>Exobasidiomycetes</taxon>
        <taxon>Entylomatales</taxon>
        <taxon>Entylomatales incertae sedis</taxon>
        <taxon>Tilletiopsis</taxon>
    </lineage>
</organism>
<feature type="region of interest" description="Disordered" evidence="1">
    <location>
        <begin position="352"/>
        <end position="431"/>
    </location>
</feature>
<evidence type="ECO:0000256" key="1">
    <source>
        <dbReference type="SAM" id="MobiDB-lite"/>
    </source>
</evidence>
<dbReference type="GO" id="GO:0005737">
    <property type="term" value="C:cytoplasm"/>
    <property type="evidence" value="ECO:0007669"/>
    <property type="project" value="TreeGrafter"/>
</dbReference>
<feature type="compositionally biased region" description="Basic and acidic residues" evidence="1">
    <location>
        <begin position="504"/>
        <end position="519"/>
    </location>
</feature>
<dbReference type="GO" id="GO:0030276">
    <property type="term" value="F:clathrin binding"/>
    <property type="evidence" value="ECO:0007669"/>
    <property type="project" value="TreeGrafter"/>
</dbReference>
<feature type="region of interest" description="Disordered" evidence="1">
    <location>
        <begin position="1"/>
        <end position="323"/>
    </location>
</feature>
<dbReference type="InterPro" id="IPR011990">
    <property type="entry name" value="TPR-like_helical_dom_sf"/>
</dbReference>
<dbReference type="Gene3D" id="1.10.8.10">
    <property type="entry name" value="DNA helicase RuvA subunit, C-terminal domain"/>
    <property type="match status" value="1"/>
</dbReference>
<feature type="region of interest" description="Disordered" evidence="1">
    <location>
        <begin position="470"/>
        <end position="648"/>
    </location>
</feature>
<dbReference type="OrthoDB" id="1717591at2759"/>
<dbReference type="InterPro" id="IPR036869">
    <property type="entry name" value="J_dom_sf"/>
</dbReference>
<feature type="compositionally biased region" description="Basic and acidic residues" evidence="1">
    <location>
        <begin position="362"/>
        <end position="387"/>
    </location>
</feature>
<feature type="compositionally biased region" description="Low complexity" evidence="1">
    <location>
        <begin position="598"/>
        <end position="642"/>
    </location>
</feature>
<dbReference type="GO" id="GO:0072583">
    <property type="term" value="P:clathrin-dependent endocytosis"/>
    <property type="evidence" value="ECO:0007669"/>
    <property type="project" value="TreeGrafter"/>
</dbReference>
<proteinExistence type="predicted"/>
<feature type="compositionally biased region" description="Polar residues" evidence="1">
    <location>
        <begin position="140"/>
        <end position="151"/>
    </location>
</feature>
<evidence type="ECO:0000259" key="2">
    <source>
        <dbReference type="PROSITE" id="PS50030"/>
    </source>
</evidence>
<feature type="compositionally biased region" description="Polar residues" evidence="1">
    <location>
        <begin position="11"/>
        <end position="23"/>
    </location>
</feature>
<feature type="compositionally biased region" description="Low complexity" evidence="1">
    <location>
        <begin position="60"/>
        <end position="86"/>
    </location>
</feature>
<dbReference type="InterPro" id="IPR009060">
    <property type="entry name" value="UBA-like_sf"/>
</dbReference>
<dbReference type="Pfam" id="PF22562">
    <property type="entry name" value="UBA_7"/>
    <property type="match status" value="1"/>
</dbReference>
<feature type="compositionally biased region" description="Low complexity" evidence="1">
    <location>
        <begin position="161"/>
        <end position="175"/>
    </location>
</feature>